<evidence type="ECO:0000313" key="3">
    <source>
        <dbReference type="Proteomes" id="UP000653674"/>
    </source>
</evidence>
<dbReference type="RefSeq" id="WP_168075340.1">
    <property type="nucleotide sequence ID" value="NZ_BAAAQJ010000019.1"/>
</dbReference>
<dbReference type="Proteomes" id="UP000653674">
    <property type="component" value="Unassembled WGS sequence"/>
</dbReference>
<feature type="compositionally biased region" description="Pro residues" evidence="1">
    <location>
        <begin position="181"/>
        <end position="197"/>
    </location>
</feature>
<keyword evidence="3" id="KW-1185">Reference proteome</keyword>
<feature type="compositionally biased region" description="Low complexity" evidence="1">
    <location>
        <begin position="101"/>
        <end position="111"/>
    </location>
</feature>
<evidence type="ECO:0000313" key="2">
    <source>
        <dbReference type="EMBL" id="GIG74060.1"/>
    </source>
</evidence>
<accession>A0A8J3LNR0</accession>
<dbReference type="EMBL" id="BONU01000014">
    <property type="protein sequence ID" value="GIG74060.1"/>
    <property type="molecule type" value="Genomic_DNA"/>
</dbReference>
<feature type="compositionally biased region" description="Basic and acidic residues" evidence="1">
    <location>
        <begin position="531"/>
        <end position="550"/>
    </location>
</feature>
<proteinExistence type="predicted"/>
<feature type="region of interest" description="Disordered" evidence="1">
    <location>
        <begin position="1"/>
        <end position="415"/>
    </location>
</feature>
<evidence type="ECO:0000256" key="1">
    <source>
        <dbReference type="SAM" id="MobiDB-lite"/>
    </source>
</evidence>
<name>A0A8J3LNR0_9ACTN</name>
<feature type="compositionally biased region" description="Low complexity" evidence="1">
    <location>
        <begin position="220"/>
        <end position="242"/>
    </location>
</feature>
<sequence>MDDTGQPGADANGAGERDGTHDGTPWPANNSSEDALPGWGQYGADSRWPPVGTARVRADNTSIRPRADLRTPYSDLIAPISPPARPTDGVASGPGAEEHPNNLTFPPLNLPERAEPADDFPYGDRRVGRASVDYRTPYSPAADNDPTAAGHAPEVPMPAAPSLPAAPSSPEPPGDRAGTTPRPPLSLVPPLAEPTAPPAVDLPQPATTRQPQPPVPPFAGRPVGAAPVDTLPEPAAHPLPAAYSYPPLSDAPAADAGRHSEPVGGQYSDEPEQQVPQSAAPGGRHVGEESTERSPWAPASLPPGYERIPIARTSPPPEYEETPVYRESAASTSPYSAISDPVAPPEPIAQTDSPWHEPRWPQPSLSEPAGSVPGWPERPSGGPRYSGLPQRVPSAPDVPDVPGLPEPEQEPGGLPAAAPELARIATYLRDEDDDGAAAHPDGFEFSAVLAAVRGVPGVRDAQLRANASGAQTLRLELAEDADPGEVSRAVTRLLNERMGLAAEPNDERLRAAQSAPAVPAHRRAPDDDEETVGRLRDESAYADDVDRRAEAAGGTSVSEAAGGTSVPEPTAEGEAARPQADQPGGTGLPEPGPGVTTSRELGCGVTEAREFRRGVTEARALGGRGARSRGVEASGSRSYRRGGDSVPLADPARESAPAHRPLPGGPGAVRVLLDQVEVSTQGAEAVVEVRLSADASPAVGSARGPMFDGYVLRLAAVATANAVDELLAGADGSPRARCFIENATVVPMGNCEVAVVVLLLAHSGWVEELSGSAVVNGDQRQAVVRATLAAVNRRLEALLS</sequence>
<feature type="compositionally biased region" description="Basic and acidic residues" evidence="1">
    <location>
        <begin position="112"/>
        <end position="127"/>
    </location>
</feature>
<feature type="compositionally biased region" description="Basic and acidic residues" evidence="1">
    <location>
        <begin position="607"/>
        <end position="616"/>
    </location>
</feature>
<dbReference type="AlphaFoldDB" id="A0A8J3LNR0"/>
<reference evidence="2" key="1">
    <citation type="submission" date="2021-01" db="EMBL/GenBank/DDBJ databases">
        <title>Whole genome shotgun sequence of Planosporangium flavigriseum NBRC 105377.</title>
        <authorList>
            <person name="Komaki H."/>
            <person name="Tamura T."/>
        </authorList>
    </citation>
    <scope>NUCLEOTIDE SEQUENCE</scope>
    <source>
        <strain evidence="2">NBRC 105377</strain>
    </source>
</reference>
<feature type="region of interest" description="Disordered" evidence="1">
    <location>
        <begin position="498"/>
        <end position="666"/>
    </location>
</feature>
<protein>
    <submittedName>
        <fullName evidence="2">Uncharacterized protein</fullName>
    </submittedName>
</protein>
<organism evidence="2 3">
    <name type="scientific">Planosporangium flavigriseum</name>
    <dbReference type="NCBI Taxonomy" id="373681"/>
    <lineage>
        <taxon>Bacteria</taxon>
        <taxon>Bacillati</taxon>
        <taxon>Actinomycetota</taxon>
        <taxon>Actinomycetes</taxon>
        <taxon>Micromonosporales</taxon>
        <taxon>Micromonosporaceae</taxon>
        <taxon>Planosporangium</taxon>
    </lineage>
</organism>
<gene>
    <name evidence="2" type="ORF">Pfl04_24640</name>
</gene>
<comment type="caution">
    <text evidence="2">The sequence shown here is derived from an EMBL/GenBank/DDBJ whole genome shotgun (WGS) entry which is preliminary data.</text>
</comment>